<accession>A0ABY9JUR6</accession>
<dbReference type="EMBL" id="CP129013">
    <property type="protein sequence ID" value="WLR42524.1"/>
    <property type="molecule type" value="Genomic_DNA"/>
</dbReference>
<reference evidence="1 2" key="1">
    <citation type="submission" date="2023-06" db="EMBL/GenBank/DDBJ databases">
        <title>Five Gram-positive bacteria isolated from mangrove sediments in Shenzhen, Guangdong, China.</title>
        <authorList>
            <person name="Yu S."/>
            <person name="Zheng W."/>
            <person name="Huang Y."/>
        </authorList>
    </citation>
    <scope>NUCLEOTIDE SEQUENCE [LARGE SCALE GENOMIC DNA]</scope>
    <source>
        <strain evidence="1 2">SaN35-3</strain>
    </source>
</reference>
<evidence type="ECO:0000313" key="2">
    <source>
        <dbReference type="Proteomes" id="UP001197974"/>
    </source>
</evidence>
<sequence>MSELKGIFRNWEDKLDKDEWYFSNSFEKITEGMRMEEAFNYIPSVINELLQLESPYLIGETLDLLHSVYSIANTTEIHSELKNKIVNIDQLVCEYGDEYSKNSLSEFKQSIRLN</sequence>
<evidence type="ECO:0000313" key="1">
    <source>
        <dbReference type="EMBL" id="WLR42524.1"/>
    </source>
</evidence>
<name>A0ABY9JUR6_9BACI</name>
<keyword evidence="2" id="KW-1185">Reference proteome</keyword>
<gene>
    <name evidence="1" type="ORF">LC087_17825</name>
</gene>
<organism evidence="1 2">
    <name type="scientific">Bacillus carboniphilus</name>
    <dbReference type="NCBI Taxonomy" id="86663"/>
    <lineage>
        <taxon>Bacteria</taxon>
        <taxon>Bacillati</taxon>
        <taxon>Bacillota</taxon>
        <taxon>Bacilli</taxon>
        <taxon>Bacillales</taxon>
        <taxon>Bacillaceae</taxon>
        <taxon>Bacillus</taxon>
    </lineage>
</organism>
<dbReference type="RefSeq" id="WP_226542525.1">
    <property type="nucleotide sequence ID" value="NZ_CP129013.1"/>
</dbReference>
<protein>
    <submittedName>
        <fullName evidence="1">ABC transporter</fullName>
    </submittedName>
</protein>
<dbReference type="Proteomes" id="UP001197974">
    <property type="component" value="Chromosome"/>
</dbReference>
<proteinExistence type="predicted"/>